<accession>A0A6A2ZUT3</accession>
<keyword evidence="10" id="KW-1185">Reference proteome</keyword>
<dbReference type="SUPFAM" id="SSF57889">
    <property type="entry name" value="Cysteine-rich domain"/>
    <property type="match status" value="1"/>
</dbReference>
<dbReference type="InterPro" id="IPR013766">
    <property type="entry name" value="Thioredoxin_domain"/>
</dbReference>
<feature type="domain" description="Thioredoxin" evidence="8">
    <location>
        <begin position="179"/>
        <end position="334"/>
    </location>
</feature>
<proteinExistence type="inferred from homology"/>
<evidence type="ECO:0000256" key="5">
    <source>
        <dbReference type="ARBA" id="ARBA00025782"/>
    </source>
</evidence>
<sequence>MAKPDYQGKSLPLWDFNTILASQGVEFLLSGEEKVPLTSFNNEKTIICLFFSANWCRPCQGFNPKLVHLYNTLRTMGKEVEIVFVSLDHDADGFDVHFKTMPWLAVPFDVNLHKRLRERFHVNRIPSLVHLNLDGQSVDEDLIGLIEDYGEDAFPFTRKRREELNALDDSKRQGGKFDQLLAGPGRDYVIASNGGKILVSELVGKTVGLYFGAQWCPPCRAFTAHLVESYKQLRSSRGGCFEVVLVSSDREQNEFDANLCSMPWLAVPFEDRTRQDLCRIFNIKAIPALVLIGPDGKPISTNGKNIITLYGAKAFPFTQSSIEEIEANLKKEGDLLPRQIQDIKHEHVLKLDMAKAYVCYNCKRQGKFWAFSCDACDYDLHPTCVEEAC</sequence>
<dbReference type="InterPro" id="IPR052259">
    <property type="entry name" value="Nucleoredoxin-like"/>
</dbReference>
<dbReference type="PANTHER" id="PTHR13871:SF81">
    <property type="entry name" value="NUCLEOREDOXIN 3-RELATED"/>
    <property type="match status" value="1"/>
</dbReference>
<dbReference type="InterPro" id="IPR045870">
    <property type="entry name" value="TryX_NRX_thioredoxin_dom"/>
</dbReference>
<comment type="caution">
    <text evidence="9">The sequence shown here is derived from an EMBL/GenBank/DDBJ whole genome shotgun (WGS) entry which is preliminary data.</text>
</comment>
<feature type="domain" description="Thioredoxin" evidence="8">
    <location>
        <begin position="1"/>
        <end position="173"/>
    </location>
</feature>
<dbReference type="PROSITE" id="PS51352">
    <property type="entry name" value="THIOREDOXIN_2"/>
    <property type="match status" value="2"/>
</dbReference>
<evidence type="ECO:0000256" key="2">
    <source>
        <dbReference type="ARBA" id="ARBA00022737"/>
    </source>
</evidence>
<evidence type="ECO:0000256" key="7">
    <source>
        <dbReference type="ARBA" id="ARBA00047804"/>
    </source>
</evidence>
<dbReference type="Proteomes" id="UP000436088">
    <property type="component" value="Unassembled WGS sequence"/>
</dbReference>
<evidence type="ECO:0000313" key="9">
    <source>
        <dbReference type="EMBL" id="KAE8695039.1"/>
    </source>
</evidence>
<dbReference type="SUPFAM" id="SSF52833">
    <property type="entry name" value="Thioredoxin-like"/>
    <property type="match status" value="2"/>
</dbReference>
<dbReference type="InterPro" id="IPR036249">
    <property type="entry name" value="Thioredoxin-like_sf"/>
</dbReference>
<comment type="catalytic activity">
    <reaction evidence="6">
        <text>[protein]-dithiol + NAD(+) = [protein]-disulfide + NADH + H(+)</text>
        <dbReference type="Rhea" id="RHEA:18749"/>
        <dbReference type="Rhea" id="RHEA-COMP:10593"/>
        <dbReference type="Rhea" id="RHEA-COMP:10594"/>
        <dbReference type="ChEBI" id="CHEBI:15378"/>
        <dbReference type="ChEBI" id="CHEBI:29950"/>
        <dbReference type="ChEBI" id="CHEBI:50058"/>
        <dbReference type="ChEBI" id="CHEBI:57540"/>
        <dbReference type="ChEBI" id="CHEBI:57945"/>
        <dbReference type="EC" id="1.8.1.8"/>
    </reaction>
</comment>
<dbReference type="PANTHER" id="PTHR13871">
    <property type="entry name" value="THIOREDOXIN"/>
    <property type="match status" value="1"/>
</dbReference>
<dbReference type="OrthoDB" id="409136at2759"/>
<name>A0A6A2ZUT3_HIBSY</name>
<dbReference type="AlphaFoldDB" id="A0A6A2ZUT3"/>
<comment type="catalytic activity">
    <reaction evidence="7">
        <text>[protein]-dithiol + NADP(+) = [protein]-disulfide + NADPH + H(+)</text>
        <dbReference type="Rhea" id="RHEA:18753"/>
        <dbReference type="Rhea" id="RHEA-COMP:10593"/>
        <dbReference type="Rhea" id="RHEA-COMP:10594"/>
        <dbReference type="ChEBI" id="CHEBI:15378"/>
        <dbReference type="ChEBI" id="CHEBI:29950"/>
        <dbReference type="ChEBI" id="CHEBI:50058"/>
        <dbReference type="ChEBI" id="CHEBI:57783"/>
        <dbReference type="ChEBI" id="CHEBI:58349"/>
        <dbReference type="EC" id="1.8.1.8"/>
    </reaction>
</comment>
<reference evidence="9" key="1">
    <citation type="submission" date="2019-09" db="EMBL/GenBank/DDBJ databases">
        <title>Draft genome information of white flower Hibiscus syriacus.</title>
        <authorList>
            <person name="Kim Y.-M."/>
        </authorList>
    </citation>
    <scope>NUCLEOTIDE SEQUENCE [LARGE SCALE GENOMIC DNA]</scope>
    <source>
        <strain evidence="9">YM2019G1</strain>
    </source>
</reference>
<dbReference type="Pfam" id="PF13905">
    <property type="entry name" value="Thioredoxin_8"/>
    <property type="match status" value="2"/>
</dbReference>
<dbReference type="InterPro" id="IPR046349">
    <property type="entry name" value="C1-like_sf"/>
</dbReference>
<keyword evidence="4" id="KW-0520">NAD</keyword>
<keyword evidence="2" id="KW-0677">Repeat</keyword>
<comment type="similarity">
    <text evidence="5">Belongs to the nucleoredoxin family.</text>
</comment>
<gene>
    <name evidence="9" type="ORF">F3Y22_tig00110745pilonHSYRG00085</name>
</gene>
<dbReference type="GO" id="GO:0004791">
    <property type="term" value="F:thioredoxin-disulfide reductase (NADPH) activity"/>
    <property type="evidence" value="ECO:0007669"/>
    <property type="project" value="InterPro"/>
</dbReference>
<protein>
    <recommendedName>
        <fullName evidence="1">protein-disulfide reductase</fullName>
        <ecNumber evidence="1">1.8.1.8</ecNumber>
    </recommendedName>
</protein>
<dbReference type="Gene3D" id="3.40.30.10">
    <property type="entry name" value="Glutaredoxin"/>
    <property type="match status" value="2"/>
</dbReference>
<evidence type="ECO:0000313" key="10">
    <source>
        <dbReference type="Proteomes" id="UP000436088"/>
    </source>
</evidence>
<dbReference type="InterPro" id="IPR012336">
    <property type="entry name" value="Thioredoxin-like_fold"/>
</dbReference>
<dbReference type="EC" id="1.8.1.8" evidence="1"/>
<dbReference type="Pfam" id="PF03107">
    <property type="entry name" value="C1_2"/>
    <property type="match status" value="1"/>
</dbReference>
<evidence type="ECO:0000256" key="1">
    <source>
        <dbReference type="ARBA" id="ARBA00012612"/>
    </source>
</evidence>
<organism evidence="9 10">
    <name type="scientific">Hibiscus syriacus</name>
    <name type="common">Rose of Sharon</name>
    <dbReference type="NCBI Taxonomy" id="106335"/>
    <lineage>
        <taxon>Eukaryota</taxon>
        <taxon>Viridiplantae</taxon>
        <taxon>Streptophyta</taxon>
        <taxon>Embryophyta</taxon>
        <taxon>Tracheophyta</taxon>
        <taxon>Spermatophyta</taxon>
        <taxon>Magnoliopsida</taxon>
        <taxon>eudicotyledons</taxon>
        <taxon>Gunneridae</taxon>
        <taxon>Pentapetalae</taxon>
        <taxon>rosids</taxon>
        <taxon>malvids</taxon>
        <taxon>Malvales</taxon>
        <taxon>Malvaceae</taxon>
        <taxon>Malvoideae</taxon>
        <taxon>Hibiscus</taxon>
    </lineage>
</organism>
<evidence type="ECO:0000256" key="6">
    <source>
        <dbReference type="ARBA" id="ARBA00047388"/>
    </source>
</evidence>
<dbReference type="CDD" id="cd03009">
    <property type="entry name" value="TryX_like_TryX_NRX"/>
    <property type="match status" value="1"/>
</dbReference>
<evidence type="ECO:0000256" key="4">
    <source>
        <dbReference type="ARBA" id="ARBA00023027"/>
    </source>
</evidence>
<evidence type="ECO:0000259" key="8">
    <source>
        <dbReference type="PROSITE" id="PS51352"/>
    </source>
</evidence>
<dbReference type="InterPro" id="IPR004146">
    <property type="entry name" value="DC1"/>
</dbReference>
<dbReference type="EMBL" id="VEPZ02001096">
    <property type="protein sequence ID" value="KAE8695039.1"/>
    <property type="molecule type" value="Genomic_DNA"/>
</dbReference>
<keyword evidence="3" id="KW-0560">Oxidoreductase</keyword>
<evidence type="ECO:0000256" key="3">
    <source>
        <dbReference type="ARBA" id="ARBA00023002"/>
    </source>
</evidence>